<dbReference type="InterPro" id="IPR050438">
    <property type="entry name" value="LMW_PTPase"/>
</dbReference>
<dbReference type="EMBL" id="JADCLJ010000016">
    <property type="protein sequence ID" value="MBE4907760.1"/>
    <property type="molecule type" value="Genomic_DNA"/>
</dbReference>
<dbReference type="Gene3D" id="3.40.50.2300">
    <property type="match status" value="1"/>
</dbReference>
<reference evidence="5 6" key="1">
    <citation type="submission" date="2020-10" db="EMBL/GenBank/DDBJ databases">
        <title>Bacillus sp. HD4P25, an endophyte from a halophyte.</title>
        <authorList>
            <person name="Sun J.-Q."/>
        </authorList>
    </citation>
    <scope>NUCLEOTIDE SEQUENCE [LARGE SCALE GENOMIC DNA]</scope>
    <source>
        <strain evidence="5 6">YIM 93174</strain>
    </source>
</reference>
<comment type="similarity">
    <text evidence="1">Belongs to the low molecular weight phosphotyrosine protein phosphatase family.</text>
</comment>
<protein>
    <submittedName>
        <fullName evidence="5">Low molecular weight protein arginine phosphatase</fullName>
    </submittedName>
</protein>
<dbReference type="Pfam" id="PF01451">
    <property type="entry name" value="LMWPc"/>
    <property type="match status" value="1"/>
</dbReference>
<evidence type="ECO:0000256" key="2">
    <source>
        <dbReference type="ARBA" id="ARBA00022801"/>
    </source>
</evidence>
<gene>
    <name evidence="5" type="ORF">IMZ08_06790</name>
</gene>
<comment type="caution">
    <text evidence="5">The sequence shown here is derived from an EMBL/GenBank/DDBJ whole genome shotgun (WGS) entry which is preliminary data.</text>
</comment>
<sequence>MINILFVCTGNTCRSPMAEAILKSKQISEMTVKSAGVFADNTSEASINTKKVLNEEGIPLDHQSSMLTREQIDWATYIFTMTTQHKFLIAERFPDAIEKTFSLKEFVEDVQADVVDPFGGPVTIYRQTYEELNQLIEKLIRKLNKK</sequence>
<organism evidence="5 6">
    <name type="scientific">Litchfieldia luteola</name>
    <dbReference type="NCBI Taxonomy" id="682179"/>
    <lineage>
        <taxon>Bacteria</taxon>
        <taxon>Bacillati</taxon>
        <taxon>Bacillota</taxon>
        <taxon>Bacilli</taxon>
        <taxon>Bacillales</taxon>
        <taxon>Bacillaceae</taxon>
        <taxon>Litchfieldia</taxon>
    </lineage>
</organism>
<dbReference type="PRINTS" id="PR00719">
    <property type="entry name" value="LMWPTPASE"/>
</dbReference>
<dbReference type="InterPro" id="IPR017867">
    <property type="entry name" value="Tyr_phospatase_low_mol_wt"/>
</dbReference>
<proteinExistence type="inferred from homology"/>
<keyword evidence="6" id="KW-1185">Reference proteome</keyword>
<keyword evidence="3" id="KW-0904">Protein phosphatase</keyword>
<name>A0ABR9QGZ3_9BACI</name>
<dbReference type="SUPFAM" id="SSF52788">
    <property type="entry name" value="Phosphotyrosine protein phosphatases I"/>
    <property type="match status" value="1"/>
</dbReference>
<evidence type="ECO:0000256" key="3">
    <source>
        <dbReference type="ARBA" id="ARBA00022912"/>
    </source>
</evidence>
<dbReference type="SMART" id="SM00226">
    <property type="entry name" value="LMWPc"/>
    <property type="match status" value="1"/>
</dbReference>
<dbReference type="RefSeq" id="WP_193535234.1">
    <property type="nucleotide sequence ID" value="NZ_JADCLJ010000016.1"/>
</dbReference>
<dbReference type="InterPro" id="IPR036196">
    <property type="entry name" value="Ptyr_pPase_sf"/>
</dbReference>
<accession>A0ABR9QGZ3</accession>
<dbReference type="InterPro" id="IPR023485">
    <property type="entry name" value="Ptyr_pPase"/>
</dbReference>
<dbReference type="PANTHER" id="PTHR11717">
    <property type="entry name" value="LOW MOLECULAR WEIGHT PROTEIN TYROSINE PHOSPHATASE"/>
    <property type="match status" value="1"/>
</dbReference>
<evidence type="ECO:0000313" key="5">
    <source>
        <dbReference type="EMBL" id="MBE4907760.1"/>
    </source>
</evidence>
<evidence type="ECO:0000259" key="4">
    <source>
        <dbReference type="SMART" id="SM00226"/>
    </source>
</evidence>
<keyword evidence="2" id="KW-0378">Hydrolase</keyword>
<dbReference type="PANTHER" id="PTHR11717:SF31">
    <property type="entry name" value="LOW MOLECULAR WEIGHT PROTEIN-TYROSINE-PHOSPHATASE ETP-RELATED"/>
    <property type="match status" value="1"/>
</dbReference>
<dbReference type="Proteomes" id="UP001516662">
    <property type="component" value="Unassembled WGS sequence"/>
</dbReference>
<evidence type="ECO:0000256" key="1">
    <source>
        <dbReference type="ARBA" id="ARBA00011063"/>
    </source>
</evidence>
<evidence type="ECO:0000313" key="6">
    <source>
        <dbReference type="Proteomes" id="UP001516662"/>
    </source>
</evidence>
<dbReference type="CDD" id="cd16344">
    <property type="entry name" value="LMWPAP"/>
    <property type="match status" value="1"/>
</dbReference>
<feature type="domain" description="Phosphotyrosine protein phosphatase I" evidence="4">
    <location>
        <begin position="2"/>
        <end position="142"/>
    </location>
</feature>